<evidence type="ECO:0000256" key="3">
    <source>
        <dbReference type="PROSITE-ProRule" id="PRU00267"/>
    </source>
</evidence>
<organism evidence="7 8">
    <name type="scientific">Lophium mytilinum</name>
    <dbReference type="NCBI Taxonomy" id="390894"/>
    <lineage>
        <taxon>Eukaryota</taxon>
        <taxon>Fungi</taxon>
        <taxon>Dikarya</taxon>
        <taxon>Ascomycota</taxon>
        <taxon>Pezizomycotina</taxon>
        <taxon>Dothideomycetes</taxon>
        <taxon>Pleosporomycetidae</taxon>
        <taxon>Mytilinidiales</taxon>
        <taxon>Mytilinidiaceae</taxon>
        <taxon>Lophium</taxon>
    </lineage>
</organism>
<dbReference type="PROSITE" id="PS50105">
    <property type="entry name" value="SAM_DOMAIN"/>
    <property type="match status" value="1"/>
</dbReference>
<dbReference type="Proteomes" id="UP000799750">
    <property type="component" value="Unassembled WGS sequence"/>
</dbReference>
<dbReference type="PANTHER" id="PTHR46040:SF3">
    <property type="entry name" value="HIGH MOBILITY GROUP PROTEIN 2"/>
    <property type="match status" value="1"/>
</dbReference>
<dbReference type="Pfam" id="PF00536">
    <property type="entry name" value="SAM_1"/>
    <property type="match status" value="1"/>
</dbReference>
<accession>A0A6A6R3N1</accession>
<feature type="compositionally biased region" description="Polar residues" evidence="4">
    <location>
        <begin position="300"/>
        <end position="311"/>
    </location>
</feature>
<evidence type="ECO:0000259" key="6">
    <source>
        <dbReference type="PROSITE" id="PS50118"/>
    </source>
</evidence>
<feature type="compositionally biased region" description="Low complexity" evidence="4">
    <location>
        <begin position="220"/>
        <end position="230"/>
    </location>
</feature>
<keyword evidence="1 3" id="KW-0238">DNA-binding</keyword>
<feature type="compositionally biased region" description="Low complexity" evidence="4">
    <location>
        <begin position="453"/>
        <end position="467"/>
    </location>
</feature>
<dbReference type="AlphaFoldDB" id="A0A6A6R3N1"/>
<dbReference type="CDD" id="cd09487">
    <property type="entry name" value="SAM_superfamily"/>
    <property type="match status" value="1"/>
</dbReference>
<feature type="region of interest" description="Disordered" evidence="4">
    <location>
        <begin position="328"/>
        <end position="481"/>
    </location>
</feature>
<dbReference type="SUPFAM" id="SSF47769">
    <property type="entry name" value="SAM/Pointed domain"/>
    <property type="match status" value="1"/>
</dbReference>
<proteinExistence type="predicted"/>
<dbReference type="PANTHER" id="PTHR46040">
    <property type="entry name" value="HIGH MOBILITY GROUP PROTEIN 2"/>
    <property type="match status" value="1"/>
</dbReference>
<dbReference type="InterPro" id="IPR009071">
    <property type="entry name" value="HMG_box_dom"/>
</dbReference>
<evidence type="ECO:0000256" key="4">
    <source>
        <dbReference type="SAM" id="MobiDB-lite"/>
    </source>
</evidence>
<name>A0A6A6R3N1_9PEZI</name>
<dbReference type="InterPro" id="IPR036910">
    <property type="entry name" value="HMG_box_dom_sf"/>
</dbReference>
<dbReference type="OrthoDB" id="1919336at2759"/>
<feature type="compositionally biased region" description="Polar residues" evidence="4">
    <location>
        <begin position="276"/>
        <end position="292"/>
    </location>
</feature>
<dbReference type="InterPro" id="IPR051965">
    <property type="entry name" value="ChromReg_NeuronalGeneExpr"/>
</dbReference>
<feature type="compositionally biased region" description="Polar residues" evidence="4">
    <location>
        <begin position="382"/>
        <end position="392"/>
    </location>
</feature>
<keyword evidence="8" id="KW-1185">Reference proteome</keyword>
<feature type="compositionally biased region" description="Polar residues" evidence="4">
    <location>
        <begin position="441"/>
        <end position="452"/>
    </location>
</feature>
<feature type="region of interest" description="Disordered" evidence="4">
    <location>
        <begin position="205"/>
        <end position="314"/>
    </location>
</feature>
<evidence type="ECO:0000313" key="7">
    <source>
        <dbReference type="EMBL" id="KAF2499378.1"/>
    </source>
</evidence>
<feature type="DNA-binding region" description="HMG box" evidence="3">
    <location>
        <begin position="120"/>
        <end position="186"/>
    </location>
</feature>
<protein>
    <recommendedName>
        <fullName evidence="9">HMG box domain-containing protein</fullName>
    </recommendedName>
</protein>
<feature type="domain" description="HMG box" evidence="6">
    <location>
        <begin position="120"/>
        <end position="186"/>
    </location>
</feature>
<dbReference type="SMART" id="SM00398">
    <property type="entry name" value="HMG"/>
    <property type="match status" value="1"/>
</dbReference>
<reference evidence="7" key="1">
    <citation type="journal article" date="2020" name="Stud. Mycol.">
        <title>101 Dothideomycetes genomes: a test case for predicting lifestyles and emergence of pathogens.</title>
        <authorList>
            <person name="Haridas S."/>
            <person name="Albert R."/>
            <person name="Binder M."/>
            <person name="Bloem J."/>
            <person name="Labutti K."/>
            <person name="Salamov A."/>
            <person name="Andreopoulos B."/>
            <person name="Baker S."/>
            <person name="Barry K."/>
            <person name="Bills G."/>
            <person name="Bluhm B."/>
            <person name="Cannon C."/>
            <person name="Castanera R."/>
            <person name="Culley D."/>
            <person name="Daum C."/>
            <person name="Ezra D."/>
            <person name="Gonzalez J."/>
            <person name="Henrissat B."/>
            <person name="Kuo A."/>
            <person name="Liang C."/>
            <person name="Lipzen A."/>
            <person name="Lutzoni F."/>
            <person name="Magnuson J."/>
            <person name="Mondo S."/>
            <person name="Nolan M."/>
            <person name="Ohm R."/>
            <person name="Pangilinan J."/>
            <person name="Park H.-J."/>
            <person name="Ramirez L."/>
            <person name="Alfaro M."/>
            <person name="Sun H."/>
            <person name="Tritt A."/>
            <person name="Yoshinaga Y."/>
            <person name="Zwiers L.-H."/>
            <person name="Turgeon B."/>
            <person name="Goodwin S."/>
            <person name="Spatafora J."/>
            <person name="Crous P."/>
            <person name="Grigoriev I."/>
        </authorList>
    </citation>
    <scope>NUCLEOTIDE SEQUENCE</scope>
    <source>
        <strain evidence="7">CBS 269.34</strain>
    </source>
</reference>
<sequence length="481" mass="52528">MNDLGERLERLGLSQYLDAFVAEGFDTWETILDITESDLGALNVKLGHRRKLQRAIAETRGQYHDRPAIATAASVDGSYRSDESGSEHKAKKGAASATAAGGGSTKRKYRRHPKPDEHAPERPPSAYVIFSNQMREVLKGQELSFTEIAKAVGERWQVLSPDARETCESQANSAKEKYYTELAEYKKTPQYDAYQKYLEEFKAKHATPAKKGKRSKLETETSISTTRSSSNDVPERPPNRRLSSGLLEGYPLGHQRSGSSPPTGPQRPPMPQYPTNSSSPATYPLASFNSPRPTDHYSPMSASPRSANPQRETFDYYPGGSTFVPETTQSHAPPHTHAYASNAAPSQSSPYTNQLYTPIDLPSRRPYREMTNVPGLSHEDTTLSSASGLSVSPGTHYGGPPGHFPGFMLPSADAPKSQRVLPPPVHNPSVQPSPLDVRPTPQGTQSSEYRNTSSLAALLRAGELARSADMEPPPVTKADAQ</sequence>
<feature type="compositionally biased region" description="Polar residues" evidence="4">
    <location>
        <begin position="343"/>
        <end position="356"/>
    </location>
</feature>
<dbReference type="EMBL" id="MU004184">
    <property type="protein sequence ID" value="KAF2499378.1"/>
    <property type="molecule type" value="Genomic_DNA"/>
</dbReference>
<dbReference type="Gene3D" id="1.10.30.10">
    <property type="entry name" value="High mobility group box domain"/>
    <property type="match status" value="1"/>
</dbReference>
<feature type="compositionally biased region" description="Basic residues" evidence="4">
    <location>
        <begin position="205"/>
        <end position="214"/>
    </location>
</feature>
<keyword evidence="2 3" id="KW-0539">Nucleus</keyword>
<evidence type="ECO:0000259" key="5">
    <source>
        <dbReference type="PROSITE" id="PS50105"/>
    </source>
</evidence>
<dbReference type="SUPFAM" id="SSF47095">
    <property type="entry name" value="HMG-box"/>
    <property type="match status" value="1"/>
</dbReference>
<evidence type="ECO:0000313" key="8">
    <source>
        <dbReference type="Proteomes" id="UP000799750"/>
    </source>
</evidence>
<evidence type="ECO:0000256" key="1">
    <source>
        <dbReference type="ARBA" id="ARBA00023125"/>
    </source>
</evidence>
<dbReference type="GO" id="GO:0005634">
    <property type="term" value="C:nucleus"/>
    <property type="evidence" value="ECO:0007669"/>
    <property type="project" value="UniProtKB-UniRule"/>
</dbReference>
<feature type="region of interest" description="Disordered" evidence="4">
    <location>
        <begin position="76"/>
        <end position="125"/>
    </location>
</feature>
<feature type="domain" description="SAM" evidence="5">
    <location>
        <begin position="1"/>
        <end position="62"/>
    </location>
</feature>
<dbReference type="InterPro" id="IPR013761">
    <property type="entry name" value="SAM/pointed_sf"/>
</dbReference>
<dbReference type="SMART" id="SM00454">
    <property type="entry name" value="SAM"/>
    <property type="match status" value="1"/>
</dbReference>
<dbReference type="InterPro" id="IPR001660">
    <property type="entry name" value="SAM"/>
</dbReference>
<dbReference type="Pfam" id="PF00505">
    <property type="entry name" value="HMG_box"/>
    <property type="match status" value="1"/>
</dbReference>
<gene>
    <name evidence="7" type="ORF">BU16DRAFT_269122</name>
</gene>
<feature type="compositionally biased region" description="Basic and acidic residues" evidence="4">
    <location>
        <begin position="79"/>
        <end position="88"/>
    </location>
</feature>
<dbReference type="GO" id="GO:0003677">
    <property type="term" value="F:DNA binding"/>
    <property type="evidence" value="ECO:0007669"/>
    <property type="project" value="UniProtKB-UniRule"/>
</dbReference>
<feature type="compositionally biased region" description="Pro residues" evidence="4">
    <location>
        <begin position="262"/>
        <end position="272"/>
    </location>
</feature>
<dbReference type="GO" id="GO:0010468">
    <property type="term" value="P:regulation of gene expression"/>
    <property type="evidence" value="ECO:0007669"/>
    <property type="project" value="TreeGrafter"/>
</dbReference>
<evidence type="ECO:0000256" key="2">
    <source>
        <dbReference type="ARBA" id="ARBA00023242"/>
    </source>
</evidence>
<evidence type="ECO:0008006" key="9">
    <source>
        <dbReference type="Google" id="ProtNLM"/>
    </source>
</evidence>
<dbReference type="PROSITE" id="PS50118">
    <property type="entry name" value="HMG_BOX_2"/>
    <property type="match status" value="1"/>
</dbReference>
<dbReference type="Gene3D" id="1.10.150.50">
    <property type="entry name" value="Transcription Factor, Ets-1"/>
    <property type="match status" value="1"/>
</dbReference>